<accession>A0ABW6AIV0</accession>
<evidence type="ECO:0000313" key="2">
    <source>
        <dbReference type="Proteomes" id="UP001597512"/>
    </source>
</evidence>
<keyword evidence="2" id="KW-1185">Reference proteome</keyword>
<gene>
    <name evidence="1" type="ORF">ACFS25_12185</name>
</gene>
<evidence type="ECO:0000313" key="1">
    <source>
        <dbReference type="EMBL" id="MFD2934543.1"/>
    </source>
</evidence>
<dbReference type="Proteomes" id="UP001597512">
    <property type="component" value="Unassembled WGS sequence"/>
</dbReference>
<dbReference type="RefSeq" id="WP_381500575.1">
    <property type="nucleotide sequence ID" value="NZ_JBHUOM010000002.1"/>
</dbReference>
<reference evidence="2" key="1">
    <citation type="journal article" date="2019" name="Int. J. Syst. Evol. Microbiol.">
        <title>The Global Catalogue of Microorganisms (GCM) 10K type strain sequencing project: providing services to taxonomists for standard genome sequencing and annotation.</title>
        <authorList>
            <consortium name="The Broad Institute Genomics Platform"/>
            <consortium name="The Broad Institute Genome Sequencing Center for Infectious Disease"/>
            <person name="Wu L."/>
            <person name="Ma J."/>
        </authorList>
    </citation>
    <scope>NUCLEOTIDE SEQUENCE [LARGE SCALE GENOMIC DNA]</scope>
    <source>
        <strain evidence="2">KCTC 52490</strain>
    </source>
</reference>
<organism evidence="1 2">
    <name type="scientific">Spirosoma flavum</name>
    <dbReference type="NCBI Taxonomy" id="2048557"/>
    <lineage>
        <taxon>Bacteria</taxon>
        <taxon>Pseudomonadati</taxon>
        <taxon>Bacteroidota</taxon>
        <taxon>Cytophagia</taxon>
        <taxon>Cytophagales</taxon>
        <taxon>Cytophagaceae</taxon>
        <taxon>Spirosoma</taxon>
    </lineage>
</organism>
<comment type="caution">
    <text evidence="1">The sequence shown here is derived from an EMBL/GenBank/DDBJ whole genome shotgun (WGS) entry which is preliminary data.</text>
</comment>
<sequence>MLLTFTAIDKQAQLRDFSCWLTSLEGAFDALSAISLAGNQLIKAEIIDNEQHTVLPVEAFNGEIFSESIQQLENQWRQILTPLIKPVSKADQWLIKLTRQRIRSIQIGIEQSCRMIDQLEIVLQGTKALICSELQRVRLITRYELMIRSKRNYLATLRDQQNLVLNRLAQLDEIYANRL</sequence>
<name>A0ABW6AIV0_9BACT</name>
<dbReference type="EMBL" id="JBHUOM010000002">
    <property type="protein sequence ID" value="MFD2934543.1"/>
    <property type="molecule type" value="Genomic_DNA"/>
</dbReference>
<proteinExistence type="predicted"/>
<protein>
    <recommendedName>
        <fullName evidence="3">PH domain-containing protein</fullName>
    </recommendedName>
</protein>
<evidence type="ECO:0008006" key="3">
    <source>
        <dbReference type="Google" id="ProtNLM"/>
    </source>
</evidence>